<evidence type="ECO:0000313" key="1">
    <source>
        <dbReference type="EMBL" id="WVZ02332.1"/>
    </source>
</evidence>
<sequence length="125" mass="14230">MHEIQTNPDTVKVLLRLLKNTFLIQSNDIFLVGILQPEQLITIVVLCQLLFKLLDSKLSIILLTWLAKIFFGTLKDGTTIFWLCVLKWTGCTPSSLGYLCYSWAYIHVITKVVIDPHTFTMGNSV</sequence>
<keyword evidence="2" id="KW-1185">Reference proteome</keyword>
<dbReference type="AlphaFoldDB" id="A0AAQ3N4J3"/>
<protein>
    <submittedName>
        <fullName evidence="1">Uncharacterized protein</fullName>
    </submittedName>
</protein>
<reference evidence="1 2" key="1">
    <citation type="journal article" date="2023" name="Life. Sci Alliance">
        <title>Evolutionary insights into 3D genome organization and epigenetic landscape of Vigna mungo.</title>
        <authorList>
            <person name="Junaid A."/>
            <person name="Singh B."/>
            <person name="Bhatia S."/>
        </authorList>
    </citation>
    <scope>NUCLEOTIDE SEQUENCE [LARGE SCALE GENOMIC DNA]</scope>
    <source>
        <strain evidence="1">Urdbean</strain>
    </source>
</reference>
<gene>
    <name evidence="1" type="ORF">V8G54_023138</name>
</gene>
<proteinExistence type="predicted"/>
<evidence type="ECO:0000313" key="2">
    <source>
        <dbReference type="Proteomes" id="UP001374535"/>
    </source>
</evidence>
<dbReference type="EMBL" id="CP144694">
    <property type="protein sequence ID" value="WVZ02332.1"/>
    <property type="molecule type" value="Genomic_DNA"/>
</dbReference>
<organism evidence="1 2">
    <name type="scientific">Vigna mungo</name>
    <name type="common">Black gram</name>
    <name type="synonym">Phaseolus mungo</name>
    <dbReference type="NCBI Taxonomy" id="3915"/>
    <lineage>
        <taxon>Eukaryota</taxon>
        <taxon>Viridiplantae</taxon>
        <taxon>Streptophyta</taxon>
        <taxon>Embryophyta</taxon>
        <taxon>Tracheophyta</taxon>
        <taxon>Spermatophyta</taxon>
        <taxon>Magnoliopsida</taxon>
        <taxon>eudicotyledons</taxon>
        <taxon>Gunneridae</taxon>
        <taxon>Pentapetalae</taxon>
        <taxon>rosids</taxon>
        <taxon>fabids</taxon>
        <taxon>Fabales</taxon>
        <taxon>Fabaceae</taxon>
        <taxon>Papilionoideae</taxon>
        <taxon>50 kb inversion clade</taxon>
        <taxon>NPAAA clade</taxon>
        <taxon>indigoferoid/millettioid clade</taxon>
        <taxon>Phaseoleae</taxon>
        <taxon>Vigna</taxon>
    </lineage>
</organism>
<accession>A0AAQ3N4J3</accession>
<dbReference type="Proteomes" id="UP001374535">
    <property type="component" value="Chromosome 7"/>
</dbReference>
<name>A0AAQ3N4J3_VIGMU</name>